<reference evidence="2 3" key="2">
    <citation type="submission" date="2011-10" db="EMBL/GenBank/DDBJ databases">
        <title>The Genome Sequence of Simonsiella muelleri ATCC 29453.</title>
        <authorList>
            <consortium name="The Broad Institute Genome Sequencing Platform"/>
            <consortium name="The Broad Institute Genome Sequencing Center for Infectious Disease"/>
            <person name="Earl A."/>
            <person name="Ward D."/>
            <person name="Feldgarden M."/>
            <person name="Gevers D."/>
            <person name="Izard J."/>
            <person name="Baranova O.V."/>
            <person name="Blanton J.M."/>
            <person name="Tanner A.C."/>
            <person name="Dewhirst F."/>
            <person name="Young S.K."/>
            <person name="Zeng Q."/>
            <person name="Gargeya S."/>
            <person name="Fitzgerald M."/>
            <person name="Haas B."/>
            <person name="Abouelleil A."/>
            <person name="Alvarado L."/>
            <person name="Arachchi H.M."/>
            <person name="Berlin A."/>
            <person name="Brown A."/>
            <person name="Chapman S.B."/>
            <person name="Chen Z."/>
            <person name="Dunbar C."/>
            <person name="Freedman E."/>
            <person name="Gearin G."/>
            <person name="Goldberg J."/>
            <person name="Griggs A."/>
            <person name="Gujja S."/>
            <person name="Heiman D."/>
            <person name="Howarth C."/>
            <person name="Larson L."/>
            <person name="Lui A."/>
            <person name="MacDonald P.J.P."/>
            <person name="Montmayeur A."/>
            <person name="Murphy C."/>
            <person name="Neiman D."/>
            <person name="Pearson M."/>
            <person name="Priest M."/>
            <person name="Roberts A."/>
            <person name="Saif S."/>
            <person name="Shea T."/>
            <person name="Shenoy N."/>
            <person name="Sisk P."/>
            <person name="Stolte C."/>
            <person name="Sykes S."/>
            <person name="Wortman J."/>
            <person name="Nusbaum C."/>
            <person name="Birren B."/>
        </authorList>
    </citation>
    <scope>NUCLEOTIDE SEQUENCE [LARGE SCALE GENOMIC DNA]</scope>
    <source>
        <strain evidence="2 3">ATCC 29453</strain>
    </source>
</reference>
<gene>
    <name evidence="2" type="ORF">HMPREF9021_01526</name>
</gene>
<dbReference type="Proteomes" id="UP000017813">
    <property type="component" value="Unassembled WGS sequence"/>
</dbReference>
<dbReference type="EMBL" id="ADCY02000044">
    <property type="protein sequence ID" value="EFG30557.2"/>
    <property type="molecule type" value="Genomic_DNA"/>
</dbReference>
<keyword evidence="3" id="KW-1185">Reference proteome</keyword>
<proteinExistence type="predicted"/>
<reference evidence="2 3" key="1">
    <citation type="submission" date="2010-03" db="EMBL/GenBank/DDBJ databases">
        <authorList>
            <consortium name="The Broad Institute Genome Sequencing Platform"/>
            <person name="Ward D."/>
            <person name="Earl A."/>
            <person name="Feldgarden M."/>
            <person name="Gevers D."/>
            <person name="Young S."/>
            <person name="Zeng Q."/>
            <person name="Koehrsen M."/>
            <person name="Alvarado L."/>
            <person name="Berlin A.M."/>
            <person name="Borenstein D."/>
            <person name="Chapman S.B."/>
            <person name="Chen Z."/>
            <person name="Engels R."/>
            <person name="Freedman E."/>
            <person name="Gellesch M."/>
            <person name="Goldberg J."/>
            <person name="Griggs A."/>
            <person name="Gujja S."/>
            <person name="Heilman E.R."/>
            <person name="Heiman D.I."/>
            <person name="Hepburn T.A."/>
            <person name="Howarth C."/>
            <person name="Jen D."/>
            <person name="Larson L."/>
            <person name="Mehta T."/>
            <person name="Park D."/>
            <person name="Pearson M."/>
            <person name="Richards J."/>
            <person name="Roberts A."/>
            <person name="Saif S."/>
            <person name="Shea T.D."/>
            <person name="Shenoy N."/>
            <person name="Sisk P."/>
            <person name="Stolte C."/>
            <person name="Sykes S.N."/>
            <person name="Walk T."/>
            <person name="White J."/>
            <person name="Yandava C."/>
            <person name="Izard J."/>
            <person name="Baranova O.V."/>
            <person name="Blanton J.M."/>
            <person name="Tanner A.C."/>
            <person name="Dewhirst F."/>
            <person name="Haas B."/>
            <person name="Nusbaum C."/>
            <person name="Birren B."/>
        </authorList>
    </citation>
    <scope>NUCLEOTIDE SEQUENCE [LARGE SCALE GENOMIC DNA]</scope>
    <source>
        <strain evidence="2 3">ATCC 29453</strain>
    </source>
</reference>
<comment type="caution">
    <text evidence="2">The sequence shown here is derived from an EMBL/GenBank/DDBJ whole genome shotgun (WGS) entry which is preliminary data.</text>
</comment>
<evidence type="ECO:0000256" key="1">
    <source>
        <dbReference type="SAM" id="Coils"/>
    </source>
</evidence>
<dbReference type="KEGG" id="smur:BWP33_11225"/>
<keyword evidence="1" id="KW-0175">Coiled coil</keyword>
<organism evidence="2 3">
    <name type="scientific">Simonsiella muelleri ATCC 29453</name>
    <dbReference type="NCBI Taxonomy" id="641147"/>
    <lineage>
        <taxon>Bacteria</taxon>
        <taxon>Pseudomonadati</taxon>
        <taxon>Pseudomonadota</taxon>
        <taxon>Betaproteobacteria</taxon>
        <taxon>Neisseriales</taxon>
        <taxon>Neisseriaceae</taxon>
        <taxon>Simonsiella</taxon>
    </lineage>
</organism>
<feature type="coiled-coil region" evidence="1">
    <location>
        <begin position="204"/>
        <end position="231"/>
    </location>
</feature>
<accession>V9HBJ3</accession>
<name>V9HBJ3_9NEIS</name>
<evidence type="ECO:0000313" key="2">
    <source>
        <dbReference type="EMBL" id="EFG30557.2"/>
    </source>
</evidence>
<sequence>MKLTDYLKTLLAFVIALAINLPSYAQSKIRWNTAPTYANTPEEVAPDPDEPQPLEKITPQIRHNAPLNQKVNPPIPSASVSQSTTPTNIANEEEQLNQDIRLLWDEINQMEKQKNDITVLPIKPIEKTHETKNTHKNQNTKTPAASIKSEQERIETLLRNSKEKNSKIIIQSKEVKNDKTDKNKTPAPVVTLPTAQPKPVLTRKQVLEHEIEREKAALKSAQTQLKIAQKRGNTAQATKLLDVIRDRQLNVQAISRELSR</sequence>
<dbReference type="eggNOG" id="ENOG503364Q">
    <property type="taxonomic scope" value="Bacteria"/>
</dbReference>
<dbReference type="OrthoDB" id="8606184at2"/>
<dbReference type="RefSeq" id="WP_002642382.1">
    <property type="nucleotide sequence ID" value="NZ_CP019448.1"/>
</dbReference>
<dbReference type="HOGENOM" id="CLU_1069182_0_0_4"/>
<dbReference type="AlphaFoldDB" id="V9HBJ3"/>
<evidence type="ECO:0000313" key="3">
    <source>
        <dbReference type="Proteomes" id="UP000017813"/>
    </source>
</evidence>
<protein>
    <submittedName>
        <fullName evidence="2">Uncharacterized protein</fullName>
    </submittedName>
</protein>